<sequence>MELSGRTLKTLLMLSLVSGMAGAPARALDVPMPVPVDKPRLDENGDIIVEHTLQNGLAALDDGNVEQAREVLASLETGRLDEKILSWAMAMSRGAGLPASELAEARDRFAGWPGDETIATNFEIALYRENRAPAQLLAAFEDKAPVTVMGKIAVANALGRLDREDEAREKVKELWNDVDLDSRTASLLAREFSSLLSKEDQLVRMKRLLYRDRIKAALAPARAAGAESLYQAWVQTIRTPKGANTAIDKVDDAFKDDPALTYLKIRHLRQLDEIDQAAALFEQMPNEDAALIDPEEWWVEQRIVSRSLFEKGEAEKAWKVASAHKASDPKIAAEAEFHAGWYALRGMNDPEKAKVHFQRLLTLSGTRSGQARAYYWLARTAEASKPGGAEGDPLETAALYEKAAQHPANFYGQLAASALERKPAEFADPQPAPSDRANFDARDTVQALEKLEAIGEAWRARQFYGYLAETLESPGELTLLANKARVKSDYRLALRIGKIGWQRGLEVGALAFPLGVMPRDADTTGSGLALAYSIARQESAFDLSAVSPANARGLLQLLPGTAREVANRHGLAYSPERLTRDAGYNATLGSHYLAEQIDRFGGSYILTFIAYNAGPKRVNEWIARFGDPRGMPLDEVIDWVESIPFPETRNYVQHVLENYEIYKARLGEAADIGRDLRLGRNG</sequence>
<dbReference type="Proteomes" id="UP000295131">
    <property type="component" value="Unassembled WGS sequence"/>
</dbReference>
<feature type="domain" description="Transglycosylase SLT" evidence="5">
    <location>
        <begin position="525"/>
        <end position="626"/>
    </location>
</feature>
<name>A0A4V3A714_9HYPH</name>
<dbReference type="InterPro" id="IPR023346">
    <property type="entry name" value="Lysozyme-like_dom_sf"/>
</dbReference>
<accession>A0A4V3A714</accession>
<gene>
    <name evidence="6" type="ORF">E2A64_11000</name>
</gene>
<keyword evidence="3 4" id="KW-0732">Signal</keyword>
<evidence type="ECO:0000256" key="3">
    <source>
        <dbReference type="ARBA" id="ARBA00022729"/>
    </source>
</evidence>
<dbReference type="PANTHER" id="PTHR37423:SF2">
    <property type="entry name" value="MEMBRANE-BOUND LYTIC MUREIN TRANSGLYCOSYLASE C"/>
    <property type="match status" value="1"/>
</dbReference>
<evidence type="ECO:0000313" key="7">
    <source>
        <dbReference type="Proteomes" id="UP000295131"/>
    </source>
</evidence>
<organism evidence="6 7">
    <name type="scientific">Pseudohoeflea suaedae</name>
    <dbReference type="NCBI Taxonomy" id="877384"/>
    <lineage>
        <taxon>Bacteria</taxon>
        <taxon>Pseudomonadati</taxon>
        <taxon>Pseudomonadota</taxon>
        <taxon>Alphaproteobacteria</taxon>
        <taxon>Hyphomicrobiales</taxon>
        <taxon>Rhizobiaceae</taxon>
        <taxon>Pseudohoeflea</taxon>
    </lineage>
</organism>
<evidence type="ECO:0000256" key="1">
    <source>
        <dbReference type="ARBA" id="ARBA00007734"/>
    </source>
</evidence>
<evidence type="ECO:0000313" key="6">
    <source>
        <dbReference type="EMBL" id="TDH35842.1"/>
    </source>
</evidence>
<reference evidence="6 7" key="1">
    <citation type="journal article" date="2013" name="Int. J. Syst. Evol. Microbiol.">
        <title>Hoeflea suaedae sp. nov., an endophytic bacterium isolated from the root of the halophyte Suaeda maritima.</title>
        <authorList>
            <person name="Chung E.J."/>
            <person name="Park J.A."/>
            <person name="Pramanik P."/>
            <person name="Bibi F."/>
            <person name="Jeon C.O."/>
            <person name="Chung Y.R."/>
        </authorList>
    </citation>
    <scope>NUCLEOTIDE SEQUENCE [LARGE SCALE GENOMIC DNA]</scope>
    <source>
        <strain evidence="6 7">YC6898</strain>
    </source>
</reference>
<evidence type="ECO:0000256" key="2">
    <source>
        <dbReference type="ARBA" id="ARBA00009387"/>
    </source>
</evidence>
<dbReference type="SUPFAM" id="SSF48435">
    <property type="entry name" value="Bacterial muramidases"/>
    <property type="match status" value="1"/>
</dbReference>
<dbReference type="EMBL" id="SMSI01000002">
    <property type="protein sequence ID" value="TDH35842.1"/>
    <property type="molecule type" value="Genomic_DNA"/>
</dbReference>
<feature type="signal peptide" evidence="4">
    <location>
        <begin position="1"/>
        <end position="27"/>
    </location>
</feature>
<dbReference type="InterPro" id="IPR008939">
    <property type="entry name" value="Lytic_TGlycosylase_superhlx_U"/>
</dbReference>
<keyword evidence="7" id="KW-1185">Reference proteome</keyword>
<feature type="chain" id="PRO_5020345922" evidence="4">
    <location>
        <begin position="28"/>
        <end position="682"/>
    </location>
</feature>
<comment type="similarity">
    <text evidence="1">Belongs to the transglycosylase Slt family.</text>
</comment>
<comment type="similarity">
    <text evidence="2">Belongs to the virb1 family.</text>
</comment>
<dbReference type="GO" id="GO:0042597">
    <property type="term" value="C:periplasmic space"/>
    <property type="evidence" value="ECO:0007669"/>
    <property type="project" value="InterPro"/>
</dbReference>
<dbReference type="AlphaFoldDB" id="A0A4V3A714"/>
<evidence type="ECO:0000259" key="5">
    <source>
        <dbReference type="Pfam" id="PF01464"/>
    </source>
</evidence>
<dbReference type="Gene3D" id="1.10.530.10">
    <property type="match status" value="1"/>
</dbReference>
<protein>
    <submittedName>
        <fullName evidence="6">Lytic transglycosylase domain-containing protein</fullName>
    </submittedName>
</protein>
<dbReference type="GO" id="GO:0004553">
    <property type="term" value="F:hydrolase activity, hydrolyzing O-glycosyl compounds"/>
    <property type="evidence" value="ECO:0007669"/>
    <property type="project" value="InterPro"/>
</dbReference>
<evidence type="ECO:0000256" key="4">
    <source>
        <dbReference type="SAM" id="SignalP"/>
    </source>
</evidence>
<dbReference type="InterPro" id="IPR008258">
    <property type="entry name" value="Transglycosylase_SLT_dom_1"/>
</dbReference>
<comment type="caution">
    <text evidence="6">The sequence shown here is derived from an EMBL/GenBank/DDBJ whole genome shotgun (WGS) entry which is preliminary data.</text>
</comment>
<dbReference type="SUPFAM" id="SSF53955">
    <property type="entry name" value="Lysozyme-like"/>
    <property type="match status" value="1"/>
</dbReference>
<dbReference type="CDD" id="cd13401">
    <property type="entry name" value="Slt70-like"/>
    <property type="match status" value="1"/>
</dbReference>
<proteinExistence type="inferred from homology"/>
<dbReference type="PANTHER" id="PTHR37423">
    <property type="entry name" value="SOLUBLE LYTIC MUREIN TRANSGLYCOSYLASE-RELATED"/>
    <property type="match status" value="1"/>
</dbReference>
<dbReference type="Pfam" id="PF01464">
    <property type="entry name" value="SLT"/>
    <property type="match status" value="1"/>
</dbReference>
<dbReference type="Gene3D" id="1.25.20.10">
    <property type="entry name" value="Bacterial muramidases"/>
    <property type="match status" value="1"/>
</dbReference>